<dbReference type="EMBL" id="WEGI01000006">
    <property type="protein sequence ID" value="MQY27362.1"/>
    <property type="molecule type" value="Genomic_DNA"/>
</dbReference>
<accession>A0A7K0DPQ6</accession>
<evidence type="ECO:0000313" key="2">
    <source>
        <dbReference type="EMBL" id="MQY27362.1"/>
    </source>
</evidence>
<proteinExistence type="predicted"/>
<feature type="transmembrane region" description="Helical" evidence="1">
    <location>
        <begin position="67"/>
        <end position="85"/>
    </location>
</feature>
<organism evidence="2 3">
    <name type="scientific">Nocardia aurantia</name>
    <dbReference type="NCBI Taxonomy" id="2585199"/>
    <lineage>
        <taxon>Bacteria</taxon>
        <taxon>Bacillati</taxon>
        <taxon>Actinomycetota</taxon>
        <taxon>Actinomycetes</taxon>
        <taxon>Mycobacteriales</taxon>
        <taxon>Nocardiaceae</taxon>
        <taxon>Nocardia</taxon>
    </lineage>
</organism>
<keyword evidence="1" id="KW-1133">Transmembrane helix</keyword>
<dbReference type="Proteomes" id="UP000431401">
    <property type="component" value="Unassembled WGS sequence"/>
</dbReference>
<keyword evidence="1" id="KW-0472">Membrane</keyword>
<keyword evidence="1" id="KW-0812">Transmembrane</keyword>
<gene>
    <name evidence="2" type="ORF">NRB56_29450</name>
</gene>
<reference evidence="2 3" key="1">
    <citation type="submission" date="2019-10" db="EMBL/GenBank/DDBJ databases">
        <title>Nocardia macrotermitis sp. nov. and Nocardia aurantia sp. nov., isolated from the gut of fungus growing-termite Macrotermes natalensis.</title>
        <authorList>
            <person name="Benndorf R."/>
            <person name="Schwitalla J."/>
            <person name="Martin K."/>
            <person name="De Beer W."/>
            <person name="Kaster A.-K."/>
            <person name="Vollmers J."/>
            <person name="Poulsen M."/>
            <person name="Beemelmanns C."/>
        </authorList>
    </citation>
    <scope>NUCLEOTIDE SEQUENCE [LARGE SCALE GENOMIC DNA]</scope>
    <source>
        <strain evidence="2 3">RB56</strain>
    </source>
</reference>
<comment type="caution">
    <text evidence="2">The sequence shown here is derived from an EMBL/GenBank/DDBJ whole genome shotgun (WGS) entry which is preliminary data.</text>
</comment>
<feature type="transmembrane region" description="Helical" evidence="1">
    <location>
        <begin position="28"/>
        <end position="47"/>
    </location>
</feature>
<evidence type="ECO:0000256" key="1">
    <source>
        <dbReference type="SAM" id="Phobius"/>
    </source>
</evidence>
<protein>
    <submittedName>
        <fullName evidence="2">Uncharacterized protein</fullName>
    </submittedName>
</protein>
<sequence length="145" mass="14181">MRAAVRDLIEKLGTDGARAAAARLGKSILFRGVTLGAAQGALIPVAADAMQMAHGDRERGDFDRREMGLGLVAGAAAGAAGDFFGGRAIAGISRLVSKAGTEHAAGSALPGRALIRFAGAAAGGGAGAVAGVTAVAPFTGLDPEE</sequence>
<keyword evidence="3" id="KW-1185">Reference proteome</keyword>
<dbReference type="AlphaFoldDB" id="A0A7K0DPQ6"/>
<name>A0A7K0DPQ6_9NOCA</name>
<evidence type="ECO:0000313" key="3">
    <source>
        <dbReference type="Proteomes" id="UP000431401"/>
    </source>
</evidence>